<comment type="caution">
    <text evidence="1">The sequence shown here is derived from an EMBL/GenBank/DDBJ whole genome shotgun (WGS) entry which is preliminary data.</text>
</comment>
<dbReference type="AlphaFoldDB" id="A0A8S9PPT9"/>
<protein>
    <submittedName>
        <fullName evidence="1">Uncharacterized protein</fullName>
    </submittedName>
</protein>
<dbReference type="EMBL" id="QGKX02001347">
    <property type="protein sequence ID" value="KAF3522809.1"/>
    <property type="molecule type" value="Genomic_DNA"/>
</dbReference>
<evidence type="ECO:0000313" key="1">
    <source>
        <dbReference type="EMBL" id="KAF3522809.1"/>
    </source>
</evidence>
<dbReference type="Proteomes" id="UP000712600">
    <property type="component" value="Unassembled WGS sequence"/>
</dbReference>
<sequence length="153" mass="17321">MVFVSRPLSLSHRLHTSLFPRSSVVDMKERRRFEDSDGIIQLGVVICEDLSAANRGDFVDGVVFADFDVYGGAVGLASCCVCVCGGDPYQPQEHKFKRGVDIVVETPGRIKLMKCLEWDSLTIEVFDRFFKDLVSLEVFDSDKQGYQKHMSWF</sequence>
<reference evidence="1" key="1">
    <citation type="submission" date="2019-12" db="EMBL/GenBank/DDBJ databases">
        <title>Genome sequencing and annotation of Brassica cretica.</title>
        <authorList>
            <person name="Studholme D.J."/>
            <person name="Sarris P."/>
        </authorList>
    </citation>
    <scope>NUCLEOTIDE SEQUENCE</scope>
    <source>
        <strain evidence="1">PFS-109/04</strain>
        <tissue evidence="1">Leaf</tissue>
    </source>
</reference>
<name>A0A8S9PPT9_BRACR</name>
<accession>A0A8S9PPT9</accession>
<dbReference type="Gene3D" id="3.40.50.300">
    <property type="entry name" value="P-loop containing nucleotide triphosphate hydrolases"/>
    <property type="match status" value="1"/>
</dbReference>
<dbReference type="InterPro" id="IPR027417">
    <property type="entry name" value="P-loop_NTPase"/>
</dbReference>
<evidence type="ECO:0000313" key="2">
    <source>
        <dbReference type="Proteomes" id="UP000712600"/>
    </source>
</evidence>
<organism evidence="1 2">
    <name type="scientific">Brassica cretica</name>
    <name type="common">Mustard</name>
    <dbReference type="NCBI Taxonomy" id="69181"/>
    <lineage>
        <taxon>Eukaryota</taxon>
        <taxon>Viridiplantae</taxon>
        <taxon>Streptophyta</taxon>
        <taxon>Embryophyta</taxon>
        <taxon>Tracheophyta</taxon>
        <taxon>Spermatophyta</taxon>
        <taxon>Magnoliopsida</taxon>
        <taxon>eudicotyledons</taxon>
        <taxon>Gunneridae</taxon>
        <taxon>Pentapetalae</taxon>
        <taxon>rosids</taxon>
        <taxon>malvids</taxon>
        <taxon>Brassicales</taxon>
        <taxon>Brassicaceae</taxon>
        <taxon>Brassiceae</taxon>
        <taxon>Brassica</taxon>
    </lineage>
</organism>
<proteinExistence type="predicted"/>
<gene>
    <name evidence="1" type="ORF">F2Q69_00047989</name>
</gene>